<evidence type="ECO:0000313" key="3">
    <source>
        <dbReference type="WBParaSite" id="L893_g27520.t1"/>
    </source>
</evidence>
<keyword evidence="2" id="KW-1185">Reference proteome</keyword>
<protein>
    <submittedName>
        <fullName evidence="3">RanBP2-type domain-containing protein</fullName>
    </submittedName>
</protein>
<organism evidence="2 3">
    <name type="scientific">Steinernema glaseri</name>
    <dbReference type="NCBI Taxonomy" id="37863"/>
    <lineage>
        <taxon>Eukaryota</taxon>
        <taxon>Metazoa</taxon>
        <taxon>Ecdysozoa</taxon>
        <taxon>Nematoda</taxon>
        <taxon>Chromadorea</taxon>
        <taxon>Rhabditida</taxon>
        <taxon>Tylenchina</taxon>
        <taxon>Panagrolaimomorpha</taxon>
        <taxon>Strongyloidoidea</taxon>
        <taxon>Steinernematidae</taxon>
        <taxon>Steinernema</taxon>
    </lineage>
</organism>
<feature type="region of interest" description="Disordered" evidence="1">
    <location>
        <begin position="575"/>
        <end position="600"/>
    </location>
</feature>
<dbReference type="Proteomes" id="UP000095287">
    <property type="component" value="Unplaced"/>
</dbReference>
<evidence type="ECO:0000256" key="1">
    <source>
        <dbReference type="SAM" id="MobiDB-lite"/>
    </source>
</evidence>
<accession>A0A1I7ZLL9</accession>
<proteinExistence type="predicted"/>
<dbReference type="WBParaSite" id="L893_g27520.t1">
    <property type="protein sequence ID" value="L893_g27520.t1"/>
    <property type="gene ID" value="L893_g27520"/>
</dbReference>
<name>A0A1I7ZLL9_9BILA</name>
<reference evidence="3" key="1">
    <citation type="submission" date="2016-11" db="UniProtKB">
        <authorList>
            <consortium name="WormBaseParasite"/>
        </authorList>
    </citation>
    <scope>IDENTIFICATION</scope>
</reference>
<evidence type="ECO:0000313" key="2">
    <source>
        <dbReference type="Proteomes" id="UP000095287"/>
    </source>
</evidence>
<sequence>MARHCIDRPLTIQLPVTHWLRVSSKAMKLTKLDLPPRINGTRSLTVKQGWLYYFTLYEGNMNLRKYNLSTEEDKEINTEGCEGFADFTFCVNGRIYVVLWDGESYSVAELAFDATEPEIARVTQSESLGDCQIDKISQSAMRVDSLIFGWESYRFYTDTGVDFRYNVFTWKERMCYITEELDGFFLNSFPLDNDQEKTAKLLRVSDNARESLNWTEFQSFVCGDIVYIFQKKSPSTRFLKLNLWDCTVEDITDNVENATQLTFLFDGAQDGDTIYLRGWDQVDAGGEQFCIDNFWKLETEPSAVGEDFICNACHEHFNVVVSSGKIICGSCERALVEENEEKNTMVSVECGEPTVPEGGETLPVNEEDLENVAMGMPENLMSTLKIEDEQADTTDESAPVKEGCAPCSSCGKSRKEDECLQSSTCDSCLDSGNENTLVSAECEEPSVPEGGETLPVNEEDLENVAMGMPENSMSSLKIGDEQADTTDESAPVKEGCAPCSSCGKSREKDECLQSSTCDSCLDSGNEAAPVCPSENRKGEGATLTELAGQEEVCASECTSKIEDKRESFEKECAHAATADLSNGEAPSEETAAETELKKSE</sequence>
<dbReference type="AlphaFoldDB" id="A0A1I7ZLL9"/>